<feature type="binding site" evidence="7">
    <location>
        <position position="208"/>
    </location>
    <ligand>
        <name>pyruvate</name>
        <dbReference type="ChEBI" id="CHEBI:15361"/>
    </ligand>
</feature>
<protein>
    <recommendedName>
        <fullName evidence="10">N-acetylneuraminate lyase</fullName>
    </recommendedName>
</protein>
<keyword evidence="3 5" id="KW-0456">Lyase</keyword>
<comment type="similarity">
    <text evidence="5">Belongs to the DapA family.</text>
</comment>
<keyword evidence="9" id="KW-1185">Reference proteome</keyword>
<dbReference type="InterPro" id="IPR002220">
    <property type="entry name" value="DapA-like"/>
</dbReference>
<dbReference type="AlphaFoldDB" id="A0A844G3Q7"/>
<dbReference type="Pfam" id="PF00701">
    <property type="entry name" value="DHDPS"/>
    <property type="match status" value="1"/>
</dbReference>
<reference evidence="8 9" key="1">
    <citation type="submission" date="2019-08" db="EMBL/GenBank/DDBJ databases">
        <title>In-depth cultivation of the pig gut microbiome towards novel bacterial diversity and tailored functional studies.</title>
        <authorList>
            <person name="Wylensek D."/>
            <person name="Hitch T.C.A."/>
            <person name="Clavel T."/>
        </authorList>
    </citation>
    <scope>NUCLEOTIDE SEQUENCE [LARGE SCALE GENOMIC DNA]</scope>
    <source>
        <strain evidence="8 9">BBE-744-WT-12</strain>
    </source>
</reference>
<keyword evidence="2" id="KW-0963">Cytoplasm</keyword>
<evidence type="ECO:0000256" key="6">
    <source>
        <dbReference type="PIRSR" id="PIRSR001365-1"/>
    </source>
</evidence>
<evidence type="ECO:0000256" key="3">
    <source>
        <dbReference type="ARBA" id="ARBA00023239"/>
    </source>
</evidence>
<gene>
    <name evidence="8" type="ORF">FYJ85_15320</name>
</gene>
<feature type="active site" description="Proton donor/acceptor" evidence="6">
    <location>
        <position position="136"/>
    </location>
</feature>
<evidence type="ECO:0000256" key="1">
    <source>
        <dbReference type="ARBA" id="ARBA00004496"/>
    </source>
</evidence>
<dbReference type="PIRSF" id="PIRSF001365">
    <property type="entry name" value="DHDPS"/>
    <property type="match status" value="1"/>
</dbReference>
<evidence type="ECO:0008006" key="10">
    <source>
        <dbReference type="Google" id="ProtNLM"/>
    </source>
</evidence>
<dbReference type="GO" id="GO:0005737">
    <property type="term" value="C:cytoplasm"/>
    <property type="evidence" value="ECO:0007669"/>
    <property type="project" value="UniProtKB-SubCell"/>
</dbReference>
<name>A0A844G3Q7_9BACT</name>
<dbReference type="SUPFAM" id="SSF51569">
    <property type="entry name" value="Aldolase"/>
    <property type="match status" value="1"/>
</dbReference>
<evidence type="ECO:0000256" key="2">
    <source>
        <dbReference type="ARBA" id="ARBA00022490"/>
    </source>
</evidence>
<dbReference type="PRINTS" id="PR00146">
    <property type="entry name" value="DHPICSNTHASE"/>
</dbReference>
<dbReference type="SMART" id="SM01130">
    <property type="entry name" value="DHDPS"/>
    <property type="match status" value="1"/>
</dbReference>
<organism evidence="8 9">
    <name type="scientific">Victivallis lenta</name>
    <dbReference type="NCBI Taxonomy" id="2606640"/>
    <lineage>
        <taxon>Bacteria</taxon>
        <taxon>Pseudomonadati</taxon>
        <taxon>Lentisphaerota</taxon>
        <taxon>Lentisphaeria</taxon>
        <taxon>Victivallales</taxon>
        <taxon>Victivallaceae</taxon>
        <taxon>Victivallis</taxon>
    </lineage>
</organism>
<evidence type="ECO:0000256" key="5">
    <source>
        <dbReference type="PIRNR" id="PIRNR001365"/>
    </source>
</evidence>
<evidence type="ECO:0000256" key="4">
    <source>
        <dbReference type="ARBA" id="ARBA00023277"/>
    </source>
</evidence>
<sequence length="309" mass="33009">MKFKGLVVAANTPFQSDLELDLERIPSLTDYLVGQKLAGLFVCGSTGECSGMTAPERKAAAGAFIKAAAGRIPVIVHVGSDGVRESQELAAHAESAGADAIAAVAPYYFRPGSVAELVDAMAQISEAAPKLPFYFYHIPALTGVNFPVLDFLKAAEKRIPMLAGVKFTYENLMDFQLSLNYDPERFQLLFGRDEILLAGLALGAEGGVGSTYNYAAPLYHRMIAAFRQGDMETARKLQLLSQKLVLLLMRFGGSAGKQIMELIGQPVGPVRPPTRNTFETNAELAAALRAIGVAPYLGGELVIGDRIGA</sequence>
<feature type="binding site" evidence="7">
    <location>
        <position position="46"/>
    </location>
    <ligand>
        <name>pyruvate</name>
        <dbReference type="ChEBI" id="CHEBI:15361"/>
    </ligand>
</feature>
<dbReference type="GO" id="GO:0016829">
    <property type="term" value="F:lyase activity"/>
    <property type="evidence" value="ECO:0007669"/>
    <property type="project" value="UniProtKB-KW"/>
</dbReference>
<dbReference type="PANTHER" id="PTHR12128">
    <property type="entry name" value="DIHYDRODIPICOLINATE SYNTHASE"/>
    <property type="match status" value="1"/>
</dbReference>
<proteinExistence type="inferred from homology"/>
<comment type="caution">
    <text evidence="8">The sequence shown here is derived from an EMBL/GenBank/DDBJ whole genome shotgun (WGS) entry which is preliminary data.</text>
</comment>
<evidence type="ECO:0000313" key="8">
    <source>
        <dbReference type="EMBL" id="MST98410.1"/>
    </source>
</evidence>
<dbReference type="Proteomes" id="UP000435649">
    <property type="component" value="Unassembled WGS sequence"/>
</dbReference>
<accession>A0A844G3Q7</accession>
<dbReference type="EMBL" id="VUNS01000018">
    <property type="protein sequence ID" value="MST98410.1"/>
    <property type="molecule type" value="Genomic_DNA"/>
</dbReference>
<dbReference type="InterPro" id="IPR013785">
    <property type="entry name" value="Aldolase_TIM"/>
</dbReference>
<comment type="subcellular location">
    <subcellularLocation>
        <location evidence="1">Cytoplasm</location>
    </subcellularLocation>
</comment>
<keyword evidence="4" id="KW-0119">Carbohydrate metabolism</keyword>
<evidence type="ECO:0000256" key="7">
    <source>
        <dbReference type="PIRSR" id="PIRSR001365-2"/>
    </source>
</evidence>
<dbReference type="Gene3D" id="3.20.20.70">
    <property type="entry name" value="Aldolase class I"/>
    <property type="match status" value="1"/>
</dbReference>
<dbReference type="RefSeq" id="WP_154419417.1">
    <property type="nucleotide sequence ID" value="NZ_CALXOB010000049.1"/>
</dbReference>
<dbReference type="PANTHER" id="PTHR12128:SF21">
    <property type="entry name" value="N-ACETYLNEURAMINATE LYASE"/>
    <property type="match status" value="1"/>
</dbReference>
<evidence type="ECO:0000313" key="9">
    <source>
        <dbReference type="Proteomes" id="UP000435649"/>
    </source>
</evidence>
<feature type="active site" description="Schiff-base intermediate with substrate" evidence="6">
    <location>
        <position position="166"/>
    </location>
</feature>